<evidence type="ECO:0000313" key="3">
    <source>
        <dbReference type="Proteomes" id="UP000298663"/>
    </source>
</evidence>
<evidence type="ECO:0000256" key="1">
    <source>
        <dbReference type="SAM" id="MobiDB-lite"/>
    </source>
</evidence>
<reference evidence="2 3" key="2">
    <citation type="journal article" date="2019" name="G3 (Bethesda)">
        <title>Hybrid Assembly of the Genome of the Entomopathogenic Nematode Steinernema carpocapsae Identifies the X-Chromosome.</title>
        <authorList>
            <person name="Serra L."/>
            <person name="Macchietto M."/>
            <person name="Macias-Munoz A."/>
            <person name="McGill C.J."/>
            <person name="Rodriguez I.M."/>
            <person name="Rodriguez B."/>
            <person name="Murad R."/>
            <person name="Mortazavi A."/>
        </authorList>
    </citation>
    <scope>NUCLEOTIDE SEQUENCE [LARGE SCALE GENOMIC DNA]</scope>
    <source>
        <strain evidence="2 3">ALL</strain>
    </source>
</reference>
<reference evidence="2 3" key="1">
    <citation type="journal article" date="2015" name="Genome Biol.">
        <title>Comparative genomics of Steinernema reveals deeply conserved gene regulatory networks.</title>
        <authorList>
            <person name="Dillman A.R."/>
            <person name="Macchietto M."/>
            <person name="Porter C.F."/>
            <person name="Rogers A."/>
            <person name="Williams B."/>
            <person name="Antoshechkin I."/>
            <person name="Lee M.M."/>
            <person name="Goodwin Z."/>
            <person name="Lu X."/>
            <person name="Lewis E.E."/>
            <person name="Goodrich-Blair H."/>
            <person name="Stock S.P."/>
            <person name="Adams B.J."/>
            <person name="Sternberg P.W."/>
            <person name="Mortazavi A."/>
        </authorList>
    </citation>
    <scope>NUCLEOTIDE SEQUENCE [LARGE SCALE GENOMIC DNA]</scope>
    <source>
        <strain evidence="2 3">ALL</strain>
    </source>
</reference>
<feature type="region of interest" description="Disordered" evidence="1">
    <location>
        <begin position="107"/>
        <end position="136"/>
    </location>
</feature>
<proteinExistence type="predicted"/>
<name>A0A4U5PFN7_STECR</name>
<protein>
    <submittedName>
        <fullName evidence="2">Uncharacterized protein</fullName>
    </submittedName>
</protein>
<gene>
    <name evidence="2" type="ORF">L596_009548</name>
</gene>
<evidence type="ECO:0000313" key="2">
    <source>
        <dbReference type="EMBL" id="TKR95369.1"/>
    </source>
</evidence>
<comment type="caution">
    <text evidence="2">The sequence shown here is derived from an EMBL/GenBank/DDBJ whole genome shotgun (WGS) entry which is preliminary data.</text>
</comment>
<dbReference type="EMBL" id="AZBU02000002">
    <property type="protein sequence ID" value="TKR95369.1"/>
    <property type="molecule type" value="Genomic_DNA"/>
</dbReference>
<dbReference type="AlphaFoldDB" id="A0A4U5PFN7"/>
<dbReference type="Proteomes" id="UP000298663">
    <property type="component" value="Unassembled WGS sequence"/>
</dbReference>
<sequence length="136" mass="14890">MSLCHPQSSGVSLIPTLLQLIDRQSKTICCVERRLTAFETLFSRYAKSSKRKADVVLDLMLAMSGILKDNLNFAACSAAKNFVAPQVGKKDVDGTNNSNIRVTQSYIPPVTSPVPKKEKTVTRAAQKEPIVVPKND</sequence>
<keyword evidence="3" id="KW-1185">Reference proteome</keyword>
<organism evidence="2 3">
    <name type="scientific">Steinernema carpocapsae</name>
    <name type="common">Entomopathogenic nematode</name>
    <dbReference type="NCBI Taxonomy" id="34508"/>
    <lineage>
        <taxon>Eukaryota</taxon>
        <taxon>Metazoa</taxon>
        <taxon>Ecdysozoa</taxon>
        <taxon>Nematoda</taxon>
        <taxon>Chromadorea</taxon>
        <taxon>Rhabditida</taxon>
        <taxon>Tylenchina</taxon>
        <taxon>Panagrolaimomorpha</taxon>
        <taxon>Strongyloidoidea</taxon>
        <taxon>Steinernematidae</taxon>
        <taxon>Steinernema</taxon>
    </lineage>
</organism>
<accession>A0A4U5PFN7</accession>